<reference evidence="14" key="1">
    <citation type="submission" date="2022-07" db="EMBL/GenBank/DDBJ databases">
        <title>Phylogenomic reconstructions and comparative analyses of Kickxellomycotina fungi.</title>
        <authorList>
            <person name="Reynolds N.K."/>
            <person name="Stajich J.E."/>
            <person name="Barry K."/>
            <person name="Grigoriev I.V."/>
            <person name="Crous P."/>
            <person name="Smith M.E."/>
        </authorList>
    </citation>
    <scope>NUCLEOTIDE SEQUENCE</scope>
    <source>
        <strain evidence="14">NRRL 1565</strain>
    </source>
</reference>
<keyword evidence="7 9" id="KW-0720">Serine protease</keyword>
<comment type="similarity">
    <text evidence="1 9 10">Belongs to the peptidase S8 family.</text>
</comment>
<dbReference type="InterPro" id="IPR003137">
    <property type="entry name" value="PA_domain"/>
</dbReference>
<evidence type="ECO:0000313" key="14">
    <source>
        <dbReference type="EMBL" id="KAJ2806807.1"/>
    </source>
</evidence>
<dbReference type="InterPro" id="IPR023827">
    <property type="entry name" value="Peptidase_S8_Asp-AS"/>
</dbReference>
<keyword evidence="15" id="KW-1185">Reference proteome</keyword>
<dbReference type="Pfam" id="PF02225">
    <property type="entry name" value="PA"/>
    <property type="match status" value="1"/>
</dbReference>
<dbReference type="InterPro" id="IPR046450">
    <property type="entry name" value="PA_dom_sf"/>
</dbReference>
<dbReference type="CDD" id="cd07489">
    <property type="entry name" value="Peptidases_S8_5"/>
    <property type="match status" value="1"/>
</dbReference>
<dbReference type="PROSITE" id="PS00136">
    <property type="entry name" value="SUBTILASE_ASP"/>
    <property type="match status" value="1"/>
</dbReference>
<dbReference type="PROSITE" id="PS00137">
    <property type="entry name" value="SUBTILASE_HIS"/>
    <property type="match status" value="1"/>
</dbReference>
<organism evidence="14 15">
    <name type="scientific">Coemansia guatemalensis</name>
    <dbReference type="NCBI Taxonomy" id="2761395"/>
    <lineage>
        <taxon>Eukaryota</taxon>
        <taxon>Fungi</taxon>
        <taxon>Fungi incertae sedis</taxon>
        <taxon>Zoopagomycota</taxon>
        <taxon>Kickxellomycotina</taxon>
        <taxon>Kickxellomycetes</taxon>
        <taxon>Kickxellales</taxon>
        <taxon>Kickxellaceae</taxon>
        <taxon>Coemansia</taxon>
    </lineage>
</organism>
<feature type="domain" description="PA" evidence="13">
    <location>
        <begin position="374"/>
        <end position="442"/>
    </location>
</feature>
<protein>
    <recommendedName>
        <fullName evidence="16">Subtilisin-like protein</fullName>
    </recommendedName>
</protein>
<dbReference type="InterPro" id="IPR022398">
    <property type="entry name" value="Peptidase_S8_His-AS"/>
</dbReference>
<dbReference type="GO" id="GO:0004252">
    <property type="term" value="F:serine-type endopeptidase activity"/>
    <property type="evidence" value="ECO:0007669"/>
    <property type="project" value="UniProtKB-UniRule"/>
</dbReference>
<evidence type="ECO:0008006" key="16">
    <source>
        <dbReference type="Google" id="ProtNLM"/>
    </source>
</evidence>
<gene>
    <name evidence="14" type="ORF">H4R20_001544</name>
</gene>
<dbReference type="Pfam" id="PF00082">
    <property type="entry name" value="Peptidase_S8"/>
    <property type="match status" value="1"/>
</dbReference>
<dbReference type="OrthoDB" id="10256524at2759"/>
<dbReference type="SUPFAM" id="SSF52743">
    <property type="entry name" value="Subtilisin-like"/>
    <property type="match status" value="1"/>
</dbReference>
<dbReference type="InterPro" id="IPR050131">
    <property type="entry name" value="Peptidase_S8_subtilisin-like"/>
</dbReference>
<dbReference type="InterPro" id="IPR034187">
    <property type="entry name" value="Peptidases_S8_5"/>
</dbReference>
<keyword evidence="3" id="KW-0964">Secreted</keyword>
<evidence type="ECO:0000313" key="15">
    <source>
        <dbReference type="Proteomes" id="UP001140094"/>
    </source>
</evidence>
<evidence type="ECO:0000256" key="6">
    <source>
        <dbReference type="ARBA" id="ARBA00022801"/>
    </source>
</evidence>
<comment type="caution">
    <text evidence="14">The sequence shown here is derived from an EMBL/GenBank/DDBJ whole genome shotgun (WGS) entry which is preliminary data.</text>
</comment>
<evidence type="ECO:0000256" key="11">
    <source>
        <dbReference type="SAM" id="SignalP"/>
    </source>
</evidence>
<evidence type="ECO:0000256" key="9">
    <source>
        <dbReference type="PROSITE-ProRule" id="PRU01240"/>
    </source>
</evidence>
<dbReference type="GO" id="GO:0005615">
    <property type="term" value="C:extracellular space"/>
    <property type="evidence" value="ECO:0007669"/>
    <property type="project" value="TreeGrafter"/>
</dbReference>
<dbReference type="SUPFAM" id="SSF52025">
    <property type="entry name" value="PA domain"/>
    <property type="match status" value="1"/>
</dbReference>
<evidence type="ECO:0000256" key="1">
    <source>
        <dbReference type="ARBA" id="ARBA00011073"/>
    </source>
</evidence>
<dbReference type="InterPro" id="IPR036852">
    <property type="entry name" value="Peptidase_S8/S53_dom_sf"/>
</dbReference>
<dbReference type="PROSITE" id="PS51892">
    <property type="entry name" value="SUBTILASE"/>
    <property type="match status" value="1"/>
</dbReference>
<feature type="active site" description="Charge relay system" evidence="8 9">
    <location>
        <position position="515"/>
    </location>
</feature>
<dbReference type="InterPro" id="IPR023828">
    <property type="entry name" value="Peptidase_S8_Ser-AS"/>
</dbReference>
<keyword evidence="5 11" id="KW-0732">Signal</keyword>
<dbReference type="PROSITE" id="PS00138">
    <property type="entry name" value="SUBTILASE_SER"/>
    <property type="match status" value="1"/>
</dbReference>
<dbReference type="InterPro" id="IPR000209">
    <property type="entry name" value="Peptidase_S8/S53_dom"/>
</dbReference>
<sequence length="880" mass="94081">MWVLISAIFLAVFTASFSSAEWTAGEKVVNYPASVPVKRNSFIIEFHDHIDAHSNGLKVRSMPDIAVDHHYNGLFKGMAVTAGNSVKVSDLAGIDGVRKVYPNRIHKLNTRASKRNITSTYLHQKTGLAKIVKELGLDGKGVKIGIVDSGVDYEHPDLGGCWKTKGCPWQYGEDFIGDKYDLANGSTVVSPNSTPMDCDGHGTHVSGILAATGAQVQGVSPGATYGMYRVLSCTDSSGETATEDAIIIKGMEAAYRDGHDIVSMSIGGGGWAEDPTSVVASKMVANGVIVVAAAGNYGNDGLFTAQSPSIGNGVISVGSVDNWNYTGTPLIVHTNTGLHTIRKAEATTQAGMFIFKKPVSIAAPRDITGNINCCSPIEMDLKGKLALIPRGNCTFSEKAIAAQNAGAAGVILYNEKAGIRTPLIERRVSIPVTMINVKDGELIAMAISAGPVTAMASGEEYKTFDNPNGGKMSDFSSYGPTPELGLVPLLSAPGGDIWSTYPRKKGSYLSLSGTSMSTPYVAGAVALIKQARPELSVDQIRALLVTSSSSITDSKTGMQTNPYRSGAGLVNIYNAVQSRFHIDRPILSINDTKREGVYGVISNGADAKSAFRTLTISNMDTQKGMRIALEHLPAAAITMYNPNHTLSNAVYNQLALPTWPKGREKVPANTIPQGSCSSNCHPYIAPGESAVMKIRIDRPVGLKESERWFYGGFLSFKAEWDDEGTQSTFTVPYAGYNGDLNKINALSHKSEGLPALVYENGKPIDVPSLFKVNSRNAAFVAYKLDTPSRVVSISLVDLEGKRVGYLPGGYYTNSIRTLPSVRGFFMAAVNGSVYPSADASELANVPAGNYSIHLAVLRLLGNLERESDYDIWDSDMFTIE</sequence>
<dbReference type="PANTHER" id="PTHR43806:SF66">
    <property type="entry name" value="SERIN ENDOPEPTIDASE"/>
    <property type="match status" value="1"/>
</dbReference>
<keyword evidence="4 9" id="KW-0645">Protease</keyword>
<evidence type="ECO:0000256" key="10">
    <source>
        <dbReference type="RuleBase" id="RU003355"/>
    </source>
</evidence>
<keyword evidence="6 9" id="KW-0378">Hydrolase</keyword>
<evidence type="ECO:0000259" key="12">
    <source>
        <dbReference type="Pfam" id="PF00082"/>
    </source>
</evidence>
<dbReference type="Gene3D" id="3.40.50.200">
    <property type="entry name" value="Peptidase S8/S53 domain"/>
    <property type="match status" value="2"/>
</dbReference>
<dbReference type="PRINTS" id="PR00723">
    <property type="entry name" value="SUBTILISIN"/>
</dbReference>
<feature type="domain" description="Peptidase S8/S53" evidence="12">
    <location>
        <begin position="139"/>
        <end position="563"/>
    </location>
</feature>
<dbReference type="GO" id="GO:0006508">
    <property type="term" value="P:proteolysis"/>
    <property type="evidence" value="ECO:0007669"/>
    <property type="project" value="UniProtKB-KW"/>
</dbReference>
<evidence type="ECO:0000256" key="8">
    <source>
        <dbReference type="PIRSR" id="PIRSR615500-1"/>
    </source>
</evidence>
<feature type="signal peptide" evidence="11">
    <location>
        <begin position="1"/>
        <end position="20"/>
    </location>
</feature>
<accession>A0A9W8HZ03</accession>
<evidence type="ECO:0000256" key="2">
    <source>
        <dbReference type="ARBA" id="ARBA00022512"/>
    </source>
</evidence>
<proteinExistence type="inferred from homology"/>
<feature type="active site" description="Charge relay system" evidence="8 9">
    <location>
        <position position="201"/>
    </location>
</feature>
<feature type="active site" description="Charge relay system" evidence="8 9">
    <location>
        <position position="148"/>
    </location>
</feature>
<dbReference type="EMBL" id="JANBUO010000158">
    <property type="protein sequence ID" value="KAJ2806807.1"/>
    <property type="molecule type" value="Genomic_DNA"/>
</dbReference>
<dbReference type="AlphaFoldDB" id="A0A9W8HZ03"/>
<dbReference type="Gene3D" id="3.50.30.30">
    <property type="match status" value="1"/>
</dbReference>
<dbReference type="PANTHER" id="PTHR43806">
    <property type="entry name" value="PEPTIDASE S8"/>
    <property type="match status" value="1"/>
</dbReference>
<keyword evidence="2" id="KW-0134">Cell wall</keyword>
<evidence type="ECO:0000259" key="13">
    <source>
        <dbReference type="Pfam" id="PF02225"/>
    </source>
</evidence>
<evidence type="ECO:0000256" key="3">
    <source>
        <dbReference type="ARBA" id="ARBA00022525"/>
    </source>
</evidence>
<evidence type="ECO:0000256" key="7">
    <source>
        <dbReference type="ARBA" id="ARBA00022825"/>
    </source>
</evidence>
<name>A0A9W8HZ03_9FUNG</name>
<evidence type="ECO:0000256" key="4">
    <source>
        <dbReference type="ARBA" id="ARBA00022670"/>
    </source>
</evidence>
<dbReference type="Proteomes" id="UP001140094">
    <property type="component" value="Unassembled WGS sequence"/>
</dbReference>
<evidence type="ECO:0000256" key="5">
    <source>
        <dbReference type="ARBA" id="ARBA00022729"/>
    </source>
</evidence>
<dbReference type="InterPro" id="IPR015500">
    <property type="entry name" value="Peptidase_S8_subtilisin-rel"/>
</dbReference>
<feature type="chain" id="PRO_5040737606" description="Subtilisin-like protein" evidence="11">
    <location>
        <begin position="21"/>
        <end position="880"/>
    </location>
</feature>